<protein>
    <recommendedName>
        <fullName evidence="3">PGG domain-containing protein</fullName>
    </recommendedName>
</protein>
<feature type="transmembrane region" description="Helical" evidence="2">
    <location>
        <begin position="376"/>
        <end position="396"/>
    </location>
</feature>
<dbReference type="SUPFAM" id="SSF48403">
    <property type="entry name" value="Ankyrin repeat"/>
    <property type="match status" value="1"/>
</dbReference>
<dbReference type="AlphaFoldDB" id="A0A7N2LAZ8"/>
<evidence type="ECO:0000313" key="5">
    <source>
        <dbReference type="Proteomes" id="UP000594261"/>
    </source>
</evidence>
<keyword evidence="2" id="KW-0812">Transmembrane</keyword>
<reference evidence="4 5" key="1">
    <citation type="journal article" date="2016" name="G3 (Bethesda)">
        <title>First Draft Assembly and Annotation of the Genome of a California Endemic Oak Quercus lobata Nee (Fagaceae).</title>
        <authorList>
            <person name="Sork V.L."/>
            <person name="Fitz-Gibbon S.T."/>
            <person name="Puiu D."/>
            <person name="Crepeau M."/>
            <person name="Gugger P.F."/>
            <person name="Sherman R."/>
            <person name="Stevens K."/>
            <person name="Langley C.H."/>
            <person name="Pellegrini M."/>
            <person name="Salzberg S.L."/>
        </authorList>
    </citation>
    <scope>NUCLEOTIDE SEQUENCE [LARGE SCALE GENOMIC DNA]</scope>
    <source>
        <strain evidence="4 5">cv. SW786</strain>
    </source>
</reference>
<dbReference type="InterPro" id="IPR036770">
    <property type="entry name" value="Ankyrin_rpt-contain_sf"/>
</dbReference>
<dbReference type="EnsemblPlants" id="QL04p002217:mrna">
    <property type="protein sequence ID" value="QL04p002217:mrna"/>
    <property type="gene ID" value="QL04p002217"/>
</dbReference>
<dbReference type="PROSITE" id="PS50297">
    <property type="entry name" value="ANK_REP_REGION"/>
    <property type="match status" value="1"/>
</dbReference>
<feature type="domain" description="PGG" evidence="3">
    <location>
        <begin position="226"/>
        <end position="259"/>
    </location>
</feature>
<dbReference type="Pfam" id="PF13962">
    <property type="entry name" value="PGG"/>
    <property type="match status" value="1"/>
</dbReference>
<dbReference type="OMA" id="HEHIARN"/>
<keyword evidence="1" id="KW-0040">ANK repeat</keyword>
<dbReference type="InParanoid" id="A0A7N2LAZ8"/>
<keyword evidence="2" id="KW-1133">Transmembrane helix</keyword>
<dbReference type="Gramene" id="QL04p002217:mrna">
    <property type="protein sequence ID" value="QL04p002217:mrna"/>
    <property type="gene ID" value="QL04p002217"/>
</dbReference>
<dbReference type="Proteomes" id="UP000594261">
    <property type="component" value="Chromosome 4"/>
</dbReference>
<reference evidence="4" key="2">
    <citation type="submission" date="2021-01" db="UniProtKB">
        <authorList>
            <consortium name="EnsemblPlants"/>
        </authorList>
    </citation>
    <scope>IDENTIFICATION</scope>
</reference>
<sequence length="465" mass="52181">MDERMKRLAENGDINAFYQLIREDEKLLEHIDELTFADTPLHIAASTGQIPFAMEMMGLKPSFARKLNQNGFSPIHLALQNGHIELVRRLLQIDGDLVHVKGRERLTPLHHVVESGKHLDLLEEFLLVCPDSIVDVTGRNETALHIALKYNRLEVFKFLVTWLGKRQTQVQNGEIRNMLHRVKAKSGSSLSTFKFNRYEKYQRLPVSSCFQFLKTDFKREIRKLSEERRSLLLVVAVLLVTVSYQAILSPPSGLWQDNGMCNTTEVGSSPNGTFDQSNITLPKPKAGFISTNADNKTPFNTTVVCEHKAGTAIAFEDGLFPVFLVCNAITFLISNSLIIFLVPNGYVKVLFFALNVTLCFSYSYALLAIAGDPYRAYTAVIVLLILDVAYFLWVIIRWNKVELEGALEEMMKKITINIVMLGPLVDGIDTANLNRTFVVIVYVGVVEARGTPNTEKANVTKGAPS</sequence>
<evidence type="ECO:0000259" key="3">
    <source>
        <dbReference type="Pfam" id="PF13962"/>
    </source>
</evidence>
<dbReference type="Pfam" id="PF12796">
    <property type="entry name" value="Ank_2"/>
    <property type="match status" value="2"/>
</dbReference>
<proteinExistence type="predicted"/>
<dbReference type="InterPro" id="IPR002110">
    <property type="entry name" value="Ankyrin_rpt"/>
</dbReference>
<dbReference type="PANTHER" id="PTHR24128:SF24">
    <property type="entry name" value="ANKYRIN REPEAT PROTEIN"/>
    <property type="match status" value="1"/>
</dbReference>
<evidence type="ECO:0000256" key="2">
    <source>
        <dbReference type="SAM" id="Phobius"/>
    </source>
</evidence>
<feature type="transmembrane region" description="Helical" evidence="2">
    <location>
        <begin position="231"/>
        <end position="248"/>
    </location>
</feature>
<feature type="transmembrane region" description="Helical" evidence="2">
    <location>
        <begin position="319"/>
        <end position="342"/>
    </location>
</feature>
<dbReference type="EMBL" id="LRBV02000004">
    <property type="status" value="NOT_ANNOTATED_CDS"/>
    <property type="molecule type" value="Genomic_DNA"/>
</dbReference>
<keyword evidence="5" id="KW-1185">Reference proteome</keyword>
<dbReference type="InterPro" id="IPR026961">
    <property type="entry name" value="PGG_dom"/>
</dbReference>
<dbReference type="PROSITE" id="PS50088">
    <property type="entry name" value="ANK_REPEAT"/>
    <property type="match status" value="1"/>
</dbReference>
<keyword evidence="2" id="KW-0472">Membrane</keyword>
<feature type="repeat" description="ANK" evidence="1">
    <location>
        <begin position="70"/>
        <end position="97"/>
    </location>
</feature>
<evidence type="ECO:0000313" key="4">
    <source>
        <dbReference type="EnsemblPlants" id="QL04p002217:mrna"/>
    </source>
</evidence>
<dbReference type="SMART" id="SM00248">
    <property type="entry name" value="ANK"/>
    <property type="match status" value="4"/>
</dbReference>
<dbReference type="PANTHER" id="PTHR24128">
    <property type="entry name" value="HOMEOBOX PROTEIN WARIAI"/>
    <property type="match status" value="1"/>
</dbReference>
<evidence type="ECO:0000256" key="1">
    <source>
        <dbReference type="PROSITE-ProRule" id="PRU00023"/>
    </source>
</evidence>
<name>A0A7N2LAZ8_QUELO</name>
<organism evidence="4 5">
    <name type="scientific">Quercus lobata</name>
    <name type="common">Valley oak</name>
    <dbReference type="NCBI Taxonomy" id="97700"/>
    <lineage>
        <taxon>Eukaryota</taxon>
        <taxon>Viridiplantae</taxon>
        <taxon>Streptophyta</taxon>
        <taxon>Embryophyta</taxon>
        <taxon>Tracheophyta</taxon>
        <taxon>Spermatophyta</taxon>
        <taxon>Magnoliopsida</taxon>
        <taxon>eudicotyledons</taxon>
        <taxon>Gunneridae</taxon>
        <taxon>Pentapetalae</taxon>
        <taxon>rosids</taxon>
        <taxon>fabids</taxon>
        <taxon>Fagales</taxon>
        <taxon>Fagaceae</taxon>
        <taxon>Quercus</taxon>
    </lineage>
</organism>
<feature type="transmembrane region" description="Helical" evidence="2">
    <location>
        <begin position="349"/>
        <end position="370"/>
    </location>
</feature>
<dbReference type="Gene3D" id="1.25.40.20">
    <property type="entry name" value="Ankyrin repeat-containing domain"/>
    <property type="match status" value="1"/>
</dbReference>
<accession>A0A7N2LAZ8</accession>